<keyword evidence="1" id="KW-0732">Signal</keyword>
<dbReference type="RefSeq" id="WP_130567798.1">
    <property type="nucleotide sequence ID" value="NZ_SHLY01000008.1"/>
</dbReference>
<evidence type="ECO:0000313" key="2">
    <source>
        <dbReference type="EMBL" id="TAA41000.1"/>
    </source>
</evidence>
<comment type="caution">
    <text evidence="2">The sequence shown here is derived from an EMBL/GenBank/DDBJ whole genome shotgun (WGS) entry which is preliminary data.</text>
</comment>
<reference evidence="3" key="1">
    <citation type="submission" date="2019-02" db="EMBL/GenBank/DDBJ databases">
        <title>Draft genome sequence of Muricauda sp. 176CP4-71.</title>
        <authorList>
            <person name="Park J.-S."/>
        </authorList>
    </citation>
    <scope>NUCLEOTIDE SEQUENCE [LARGE SCALE GENOMIC DNA]</scope>
    <source>
        <strain evidence="3">176GS2-150</strain>
    </source>
</reference>
<feature type="signal peptide" evidence="1">
    <location>
        <begin position="1"/>
        <end position="19"/>
    </location>
</feature>
<dbReference type="Proteomes" id="UP000292544">
    <property type="component" value="Unassembled WGS sequence"/>
</dbReference>
<name>A0ABY1WKY2_9GAMM</name>
<gene>
    <name evidence="2" type="ORF">EXY25_16990</name>
</gene>
<organism evidence="2 3">
    <name type="scientific">Corallincola spongiicola</name>
    <dbReference type="NCBI Taxonomy" id="2520508"/>
    <lineage>
        <taxon>Bacteria</taxon>
        <taxon>Pseudomonadati</taxon>
        <taxon>Pseudomonadota</taxon>
        <taxon>Gammaproteobacteria</taxon>
        <taxon>Alteromonadales</taxon>
        <taxon>Psychromonadaceae</taxon>
        <taxon>Corallincola</taxon>
    </lineage>
</organism>
<protein>
    <submittedName>
        <fullName evidence="2">Uncharacterized protein</fullName>
    </submittedName>
</protein>
<proteinExistence type="predicted"/>
<feature type="chain" id="PRO_5046603224" evidence="1">
    <location>
        <begin position="20"/>
        <end position="184"/>
    </location>
</feature>
<dbReference type="EMBL" id="SHLY01000008">
    <property type="protein sequence ID" value="TAA41000.1"/>
    <property type="molecule type" value="Genomic_DNA"/>
</dbReference>
<evidence type="ECO:0000256" key="1">
    <source>
        <dbReference type="SAM" id="SignalP"/>
    </source>
</evidence>
<evidence type="ECO:0000313" key="3">
    <source>
        <dbReference type="Proteomes" id="UP000292544"/>
    </source>
</evidence>
<accession>A0ABY1WKY2</accession>
<sequence>MIRTTVLLSVALSCLSVHAAPASLQQCAAISDDAQRLNCYDQLAARTQPDSPAAIAPAPDAQPLPAVKPAEAVPAVGGLAGAPDVPPVMVEEPTAEEKFGLEHKQVIAEDAPEALTLRISKKKKNAYGKWVLTLENGQVWKQTDSTRFSFKNKDGLVVITRGAVGSFFIGEPDRNKRVRAKRVK</sequence>
<keyword evidence="3" id="KW-1185">Reference proteome</keyword>